<comment type="caution">
    <text evidence="1">The sequence shown here is derived from an EMBL/GenBank/DDBJ whole genome shotgun (WGS) entry which is preliminary data.</text>
</comment>
<reference evidence="1 2" key="1">
    <citation type="submission" date="2021-01" db="EMBL/GenBank/DDBJ databases">
        <title>Whole genome shotgun sequence of Microbispora corallina NBRC 16416.</title>
        <authorList>
            <person name="Komaki H."/>
            <person name="Tamura T."/>
        </authorList>
    </citation>
    <scope>NUCLEOTIDE SEQUENCE [LARGE SCALE GENOMIC DNA]</scope>
    <source>
        <strain evidence="1 2">NBRC 16416</strain>
    </source>
</reference>
<organism evidence="1 2">
    <name type="scientific">Microbispora corallina</name>
    <dbReference type="NCBI Taxonomy" id="83302"/>
    <lineage>
        <taxon>Bacteria</taxon>
        <taxon>Bacillati</taxon>
        <taxon>Actinomycetota</taxon>
        <taxon>Actinomycetes</taxon>
        <taxon>Streptosporangiales</taxon>
        <taxon>Streptosporangiaceae</taxon>
        <taxon>Microbispora</taxon>
    </lineage>
</organism>
<sequence length="79" mass="7696">MSLGAVAALAGGLWGGSATSPNATSAIARTRATNRGTEGLLGGAGGTATSMGVRAQHQAGEMSLHRGCLLTVELATFAP</sequence>
<name>A0ABQ4G004_9ACTN</name>
<evidence type="ECO:0000313" key="2">
    <source>
        <dbReference type="Proteomes" id="UP000603904"/>
    </source>
</evidence>
<evidence type="ECO:0000313" key="1">
    <source>
        <dbReference type="EMBL" id="GIH40396.1"/>
    </source>
</evidence>
<dbReference type="Proteomes" id="UP000603904">
    <property type="component" value="Unassembled WGS sequence"/>
</dbReference>
<proteinExistence type="predicted"/>
<protein>
    <recommendedName>
        <fullName evidence="3">Secreted protein</fullName>
    </recommendedName>
</protein>
<gene>
    <name evidence="1" type="ORF">Mco01_33960</name>
</gene>
<accession>A0ABQ4G004</accession>
<keyword evidence="2" id="KW-1185">Reference proteome</keyword>
<dbReference type="EMBL" id="BOOC01000013">
    <property type="protein sequence ID" value="GIH40396.1"/>
    <property type="molecule type" value="Genomic_DNA"/>
</dbReference>
<evidence type="ECO:0008006" key="3">
    <source>
        <dbReference type="Google" id="ProtNLM"/>
    </source>
</evidence>